<evidence type="ECO:0000313" key="1">
    <source>
        <dbReference type="EMBL" id="KNE01862.1"/>
    </source>
</evidence>
<dbReference type="Proteomes" id="UP000037122">
    <property type="component" value="Unassembled WGS sequence"/>
</dbReference>
<accession>A0A0L0P661</accession>
<reference evidence="2" key="1">
    <citation type="journal article" date="2015" name="BMC Genomics">
        <title>Draft genome of a commonly misdiagnosed multidrug resistant pathogen Candida auris.</title>
        <authorList>
            <person name="Chatterjee S."/>
            <person name="Alampalli S.V."/>
            <person name="Nageshan R.K."/>
            <person name="Chettiar S.T."/>
            <person name="Joshi S."/>
            <person name="Tatu U.S."/>
        </authorList>
    </citation>
    <scope>NUCLEOTIDE SEQUENCE [LARGE SCALE GENOMIC DNA]</scope>
    <source>
        <strain evidence="2">6684</strain>
    </source>
</reference>
<proteinExistence type="predicted"/>
<sequence length="77" mass="8662">MFNNNLKAVEVDAALHAVAVLRPSSAAAVLRSAWLVSLNDNASKTLHTFYANRLRFVFDLLYYVDMLYVDSCMLHLA</sequence>
<evidence type="ECO:0000313" key="2">
    <source>
        <dbReference type="Proteomes" id="UP000037122"/>
    </source>
</evidence>
<organism evidence="1 2">
    <name type="scientific">Candidozyma auris</name>
    <name type="common">Yeast</name>
    <name type="synonym">Candida auris</name>
    <dbReference type="NCBI Taxonomy" id="498019"/>
    <lineage>
        <taxon>Eukaryota</taxon>
        <taxon>Fungi</taxon>
        <taxon>Dikarya</taxon>
        <taxon>Ascomycota</taxon>
        <taxon>Saccharomycotina</taxon>
        <taxon>Pichiomycetes</taxon>
        <taxon>Metschnikowiaceae</taxon>
        <taxon>Candidozyma</taxon>
    </lineage>
</organism>
<comment type="caution">
    <text evidence="1">The sequence shown here is derived from an EMBL/GenBank/DDBJ whole genome shotgun (WGS) entry which is preliminary data.</text>
</comment>
<dbReference type="EMBL" id="LGST01000008">
    <property type="protein sequence ID" value="KNE01862.1"/>
    <property type="molecule type" value="Genomic_DNA"/>
</dbReference>
<name>A0A0L0P661_CANAR</name>
<protein>
    <submittedName>
        <fullName evidence="1">Uncharacterized protein</fullName>
    </submittedName>
</protein>
<gene>
    <name evidence="1" type="ORF">QG37_01205</name>
</gene>
<dbReference type="AlphaFoldDB" id="A0A0L0P661"/>
<dbReference type="VEuPathDB" id="FungiDB:QG37_01205"/>